<protein>
    <submittedName>
        <fullName evidence="2">DUF4854 domain-containing protein</fullName>
    </submittedName>
</protein>
<reference evidence="2 3" key="1">
    <citation type="submission" date="2018-08" db="EMBL/GenBank/DDBJ databases">
        <title>A genome reference for cultivated species of the human gut microbiota.</title>
        <authorList>
            <person name="Zou Y."/>
            <person name="Xue W."/>
            <person name="Luo G."/>
        </authorList>
    </citation>
    <scope>NUCLEOTIDE SEQUENCE [LARGE SCALE GENOMIC DNA]</scope>
    <source>
        <strain evidence="2 3">AM07-24</strain>
    </source>
</reference>
<feature type="signal peptide" evidence="1">
    <location>
        <begin position="1"/>
        <end position="23"/>
    </location>
</feature>
<dbReference type="AlphaFoldDB" id="A0A415DSG4"/>
<dbReference type="Proteomes" id="UP000284841">
    <property type="component" value="Unassembled WGS sequence"/>
</dbReference>
<organism evidence="2 3">
    <name type="scientific">Emergencia timonensis</name>
    <dbReference type="NCBI Taxonomy" id="1776384"/>
    <lineage>
        <taxon>Bacteria</taxon>
        <taxon>Bacillati</taxon>
        <taxon>Bacillota</taxon>
        <taxon>Clostridia</taxon>
        <taxon>Peptostreptococcales</taxon>
        <taxon>Anaerovoracaceae</taxon>
        <taxon>Emergencia</taxon>
    </lineage>
</organism>
<dbReference type="EMBL" id="QRMS01000013">
    <property type="protein sequence ID" value="RHJ82671.1"/>
    <property type="molecule type" value="Genomic_DNA"/>
</dbReference>
<keyword evidence="3" id="KW-1185">Reference proteome</keyword>
<dbReference type="InterPro" id="IPR032327">
    <property type="entry name" value="DUF4854"/>
</dbReference>
<dbReference type="RefSeq" id="WP_118336756.1">
    <property type="nucleotide sequence ID" value="NZ_AP025567.1"/>
</dbReference>
<gene>
    <name evidence="2" type="ORF">DW099_19735</name>
</gene>
<dbReference type="Pfam" id="PF16146">
    <property type="entry name" value="DUF4854"/>
    <property type="match status" value="1"/>
</dbReference>
<evidence type="ECO:0000313" key="2">
    <source>
        <dbReference type="EMBL" id="RHJ82671.1"/>
    </source>
</evidence>
<sequence length="147" mass="16527">MKKRTPKVLLTSLMLILTLSVMALLTGCGGTPTLEEYINDNPKEQEAMDSELDKANVTLAQSGMSATIDIKENQVIYTLKLGDMYKGEDMDAIKEYLEQYLETMSSNYETLADTLEKETKIEGVTVRVVCVDPNDEEICRKDYKPSK</sequence>
<keyword evidence="1" id="KW-0732">Signal</keyword>
<comment type="caution">
    <text evidence="2">The sequence shown here is derived from an EMBL/GenBank/DDBJ whole genome shotgun (WGS) entry which is preliminary data.</text>
</comment>
<proteinExistence type="predicted"/>
<evidence type="ECO:0000313" key="3">
    <source>
        <dbReference type="Proteomes" id="UP000284841"/>
    </source>
</evidence>
<accession>A0A415DSG4</accession>
<dbReference type="PROSITE" id="PS51257">
    <property type="entry name" value="PROKAR_LIPOPROTEIN"/>
    <property type="match status" value="1"/>
</dbReference>
<name>A0A415DSG4_9FIRM</name>
<dbReference type="OrthoDB" id="2087165at2"/>
<evidence type="ECO:0000256" key="1">
    <source>
        <dbReference type="SAM" id="SignalP"/>
    </source>
</evidence>
<feature type="chain" id="PRO_5038772022" evidence="1">
    <location>
        <begin position="24"/>
        <end position="147"/>
    </location>
</feature>